<evidence type="ECO:0000256" key="1">
    <source>
        <dbReference type="SAM" id="MobiDB-lite"/>
    </source>
</evidence>
<dbReference type="AlphaFoldDB" id="A0A2U2I6U4"/>
<name>A0A2U2I6U4_9BURK</name>
<feature type="region of interest" description="Disordered" evidence="1">
    <location>
        <begin position="1"/>
        <end position="33"/>
    </location>
</feature>
<evidence type="ECO:0000313" key="3">
    <source>
        <dbReference type="EMBL" id="PWF55471.1"/>
    </source>
</evidence>
<feature type="transmembrane region" description="Helical" evidence="2">
    <location>
        <begin position="61"/>
        <end position="78"/>
    </location>
</feature>
<comment type="caution">
    <text evidence="3">The sequence shown here is derived from an EMBL/GenBank/DDBJ whole genome shotgun (WGS) entry which is preliminary data.</text>
</comment>
<organism evidence="3 4">
    <name type="scientific">Massilia glaciei</name>
    <dbReference type="NCBI Taxonomy" id="1524097"/>
    <lineage>
        <taxon>Bacteria</taxon>
        <taxon>Pseudomonadati</taxon>
        <taxon>Pseudomonadota</taxon>
        <taxon>Betaproteobacteria</taxon>
        <taxon>Burkholderiales</taxon>
        <taxon>Oxalobacteraceae</taxon>
        <taxon>Telluria group</taxon>
        <taxon>Massilia</taxon>
    </lineage>
</organism>
<dbReference type="OrthoDB" id="8757065at2"/>
<sequence>MQESAMKNTNAQTPAPDADPGFKLPGEDAPAKPAEPVDGINTIEVAPVAEAPVADTSSRDLAVGAVVFVILLVVYFFVRNAYVHHLVVRRVPPSNAGSAGSLMFVGLCFMSAAAVLAMINAGKFLTFAITAPLVAVGLIALVAALFVGRR</sequence>
<keyword evidence="4" id="KW-1185">Reference proteome</keyword>
<evidence type="ECO:0000256" key="2">
    <source>
        <dbReference type="SAM" id="Phobius"/>
    </source>
</evidence>
<feature type="transmembrane region" description="Helical" evidence="2">
    <location>
        <begin position="125"/>
        <end position="147"/>
    </location>
</feature>
<evidence type="ECO:0000313" key="4">
    <source>
        <dbReference type="Proteomes" id="UP000241421"/>
    </source>
</evidence>
<feature type="compositionally biased region" description="Polar residues" evidence="1">
    <location>
        <begin position="1"/>
        <end position="13"/>
    </location>
</feature>
<keyword evidence="2" id="KW-1133">Transmembrane helix</keyword>
<feature type="transmembrane region" description="Helical" evidence="2">
    <location>
        <begin position="99"/>
        <end position="119"/>
    </location>
</feature>
<protein>
    <submittedName>
        <fullName evidence="3">Uncharacterized protein</fullName>
    </submittedName>
</protein>
<proteinExistence type="predicted"/>
<dbReference type="Proteomes" id="UP000241421">
    <property type="component" value="Unassembled WGS sequence"/>
</dbReference>
<keyword evidence="2" id="KW-0812">Transmembrane</keyword>
<accession>A0A2U2I6U4</accession>
<gene>
    <name evidence="3" type="ORF">C7C56_001615</name>
</gene>
<keyword evidence="2" id="KW-0472">Membrane</keyword>
<dbReference type="EMBL" id="PXWF02000022">
    <property type="protein sequence ID" value="PWF55471.1"/>
    <property type="molecule type" value="Genomic_DNA"/>
</dbReference>
<reference evidence="3 4" key="1">
    <citation type="submission" date="2018-04" db="EMBL/GenBank/DDBJ databases">
        <title>Massilia violaceinigra sp. nov., a novel purple-pigmented bacterium isolated from Tianshan glacier, Xinjiang, China.</title>
        <authorList>
            <person name="Wang H."/>
        </authorList>
    </citation>
    <scope>NUCLEOTIDE SEQUENCE [LARGE SCALE GENOMIC DNA]</scope>
    <source>
        <strain evidence="3 4">B448-2</strain>
    </source>
</reference>